<name>A0A7M5U329_9CNID</name>
<feature type="transmembrane region" description="Helical" evidence="6">
    <location>
        <begin position="458"/>
        <end position="483"/>
    </location>
</feature>
<evidence type="ECO:0000256" key="3">
    <source>
        <dbReference type="ARBA" id="ARBA00022989"/>
    </source>
</evidence>
<reference evidence="8" key="1">
    <citation type="submission" date="2021-01" db="UniProtKB">
        <authorList>
            <consortium name="EnsemblMetazoa"/>
        </authorList>
    </citation>
    <scope>IDENTIFICATION</scope>
</reference>
<keyword evidence="9" id="KW-1185">Reference proteome</keyword>
<feature type="domain" description="Major facilitator superfamily (MFS) profile" evidence="7">
    <location>
        <begin position="90"/>
        <end position="548"/>
    </location>
</feature>
<feature type="transmembrane region" description="Helical" evidence="6">
    <location>
        <begin position="265"/>
        <end position="289"/>
    </location>
</feature>
<evidence type="ECO:0000256" key="2">
    <source>
        <dbReference type="ARBA" id="ARBA00022692"/>
    </source>
</evidence>
<feature type="transmembrane region" description="Helical" evidence="6">
    <location>
        <begin position="179"/>
        <end position="199"/>
    </location>
</feature>
<dbReference type="Proteomes" id="UP000594262">
    <property type="component" value="Unplaced"/>
</dbReference>
<feature type="compositionally biased region" description="Polar residues" evidence="5">
    <location>
        <begin position="51"/>
        <end position="67"/>
    </location>
</feature>
<dbReference type="EnsemblMetazoa" id="CLYHEMT005607.1">
    <property type="protein sequence ID" value="CLYHEMP005607.1"/>
    <property type="gene ID" value="CLYHEMG005607"/>
</dbReference>
<dbReference type="AlphaFoldDB" id="A0A7M5U329"/>
<dbReference type="OrthoDB" id="6019834at2759"/>
<feature type="transmembrane region" description="Helical" evidence="6">
    <location>
        <begin position="407"/>
        <end position="426"/>
    </location>
</feature>
<dbReference type="SUPFAM" id="SSF103473">
    <property type="entry name" value="MFS general substrate transporter"/>
    <property type="match status" value="1"/>
</dbReference>
<evidence type="ECO:0000256" key="1">
    <source>
        <dbReference type="ARBA" id="ARBA00004141"/>
    </source>
</evidence>
<organism evidence="8 9">
    <name type="scientific">Clytia hemisphaerica</name>
    <dbReference type="NCBI Taxonomy" id="252671"/>
    <lineage>
        <taxon>Eukaryota</taxon>
        <taxon>Metazoa</taxon>
        <taxon>Cnidaria</taxon>
        <taxon>Hydrozoa</taxon>
        <taxon>Hydroidolina</taxon>
        <taxon>Leptothecata</taxon>
        <taxon>Obeliida</taxon>
        <taxon>Clytiidae</taxon>
        <taxon>Clytia</taxon>
    </lineage>
</organism>
<dbReference type="Gene3D" id="1.20.1250.20">
    <property type="entry name" value="MFS general substrate transporter like domains"/>
    <property type="match status" value="1"/>
</dbReference>
<feature type="transmembrane region" description="Helical" evidence="6">
    <location>
        <begin position="376"/>
        <end position="395"/>
    </location>
</feature>
<feature type="transmembrane region" description="Helical" evidence="6">
    <location>
        <begin position="295"/>
        <end position="313"/>
    </location>
</feature>
<comment type="subcellular location">
    <subcellularLocation>
        <location evidence="1">Membrane</location>
        <topology evidence="1">Multi-pass membrane protein</topology>
    </subcellularLocation>
</comment>
<dbReference type="InterPro" id="IPR020846">
    <property type="entry name" value="MFS_dom"/>
</dbReference>
<feature type="transmembrane region" description="Helical" evidence="6">
    <location>
        <begin position="433"/>
        <end position="452"/>
    </location>
</feature>
<feature type="transmembrane region" description="Helical" evidence="6">
    <location>
        <begin position="233"/>
        <end position="253"/>
    </location>
</feature>
<evidence type="ECO:0000313" key="9">
    <source>
        <dbReference type="Proteomes" id="UP000594262"/>
    </source>
</evidence>
<evidence type="ECO:0000256" key="4">
    <source>
        <dbReference type="ARBA" id="ARBA00023136"/>
    </source>
</evidence>
<dbReference type="InterPro" id="IPR005829">
    <property type="entry name" value="Sugar_transporter_CS"/>
</dbReference>
<dbReference type="Pfam" id="PF07690">
    <property type="entry name" value="MFS_1"/>
    <property type="match status" value="1"/>
</dbReference>
<proteinExistence type="predicted"/>
<dbReference type="PROSITE" id="PS50850">
    <property type="entry name" value="MFS"/>
    <property type="match status" value="1"/>
</dbReference>
<dbReference type="PANTHER" id="PTHR24064">
    <property type="entry name" value="SOLUTE CARRIER FAMILY 22 MEMBER"/>
    <property type="match status" value="1"/>
</dbReference>
<evidence type="ECO:0000259" key="7">
    <source>
        <dbReference type="PROSITE" id="PS50850"/>
    </source>
</evidence>
<feature type="region of interest" description="Disordered" evidence="5">
    <location>
        <begin position="1"/>
        <end position="67"/>
    </location>
</feature>
<sequence>FKQTSNMENEAYLAEEEFGEKSNQNQRIDVEEEQKEISNTPKGCKEDEDTAFSNPSNTENSDSQSEPLKQVDVDEFLIHIGQFGRAQKLLLLMFYLLEVPHSYHTLSWFFTGHSPPWRCSLTNNLTRAQCNSTAVYDIGDPFYEQRCFMERDAWNYTLPRSYSIVTEWDLVCDKKEYPFLANSLMWIGWAAGAFVLGFVSDKYGRKKVLMISFSGMITFAFTCAFLHQFWIYALMAFLIGFCQGGIALTIYVMASEFVGPKYKSLASGALTGLTYTLSLCLLSFQSWLMPEWRKLLVVTSFPYLILLFSFGLMPESIRWLRLNLKSQECEDVLRSICQFNGRKWPDIVLRPPLKTEDRNGSLFSLFTHSRLATNTLVQGFVWFVIGQVYFGISLASDQLGGNIYRDFVLTSLVGIPGNILVIVLTNKYGRKPTLIGSMAVGSFSCIGVSLINPLSELIWLRVTFGMIGQLCLALAFSSMYSWSLELMPTIIRSQAIGLLGVLIRFGGSSAPWVSQWLEHFHYTLPFAVMGSLALVASGLCVRLPETLNVPTIETIDDAKRHLKGEEFAKPLTNNIISNA</sequence>
<feature type="transmembrane region" description="Helical" evidence="6">
    <location>
        <begin position="520"/>
        <end position="541"/>
    </location>
</feature>
<dbReference type="InterPro" id="IPR036259">
    <property type="entry name" value="MFS_trans_sf"/>
</dbReference>
<evidence type="ECO:0000313" key="8">
    <source>
        <dbReference type="EnsemblMetazoa" id="CLYHEMP005607.1"/>
    </source>
</evidence>
<keyword evidence="2 6" id="KW-0812">Transmembrane</keyword>
<evidence type="ECO:0000256" key="6">
    <source>
        <dbReference type="SAM" id="Phobius"/>
    </source>
</evidence>
<dbReference type="GO" id="GO:0016020">
    <property type="term" value="C:membrane"/>
    <property type="evidence" value="ECO:0007669"/>
    <property type="project" value="UniProtKB-SubCell"/>
</dbReference>
<evidence type="ECO:0000256" key="5">
    <source>
        <dbReference type="SAM" id="MobiDB-lite"/>
    </source>
</evidence>
<keyword evidence="3 6" id="KW-1133">Transmembrane helix</keyword>
<protein>
    <recommendedName>
        <fullName evidence="7">Major facilitator superfamily (MFS) profile domain-containing protein</fullName>
    </recommendedName>
</protein>
<dbReference type="PROSITE" id="PS00216">
    <property type="entry name" value="SUGAR_TRANSPORT_1"/>
    <property type="match status" value="1"/>
</dbReference>
<accession>A0A7M5U329</accession>
<dbReference type="InterPro" id="IPR011701">
    <property type="entry name" value="MFS"/>
</dbReference>
<keyword evidence="4 6" id="KW-0472">Membrane</keyword>
<dbReference type="GO" id="GO:0022857">
    <property type="term" value="F:transmembrane transporter activity"/>
    <property type="evidence" value="ECO:0007669"/>
    <property type="project" value="InterPro"/>
</dbReference>
<feature type="transmembrane region" description="Helical" evidence="6">
    <location>
        <begin position="208"/>
        <end position="227"/>
    </location>
</feature>